<reference evidence="3" key="1">
    <citation type="submission" date="2022-02" db="EMBL/GenBank/DDBJ databases">
        <authorList>
            <person name="Henning P.M."/>
            <person name="McCubbin A.G."/>
            <person name="Shore J.S."/>
        </authorList>
    </citation>
    <scope>NUCLEOTIDE SEQUENCE</scope>
    <source>
        <strain evidence="3">F60SS</strain>
        <tissue evidence="3">Leaves</tissue>
    </source>
</reference>
<keyword evidence="1" id="KW-0732">Signal</keyword>
<dbReference type="InterPro" id="IPR058888">
    <property type="entry name" value="LLG1-like"/>
</dbReference>
<evidence type="ECO:0000313" key="3">
    <source>
        <dbReference type="EMBL" id="KAJ4840659.1"/>
    </source>
</evidence>
<name>A0A9Q0JGB6_9ROSI</name>
<dbReference type="EMBL" id="JAKUCV010002999">
    <property type="protein sequence ID" value="KAJ4840659.1"/>
    <property type="molecule type" value="Genomic_DNA"/>
</dbReference>
<protein>
    <recommendedName>
        <fullName evidence="2">GPI-anchored protein LLG1-like domain-containing protein</fullName>
    </recommendedName>
</protein>
<accession>A0A9Q0JGB6</accession>
<proteinExistence type="predicted"/>
<feature type="signal peptide" evidence="1">
    <location>
        <begin position="1"/>
        <end position="23"/>
    </location>
</feature>
<evidence type="ECO:0000313" key="4">
    <source>
        <dbReference type="Proteomes" id="UP001141552"/>
    </source>
</evidence>
<dbReference type="OrthoDB" id="585255at2759"/>
<gene>
    <name evidence="3" type="ORF">Tsubulata_023637</name>
</gene>
<organism evidence="3 4">
    <name type="scientific">Turnera subulata</name>
    <dbReference type="NCBI Taxonomy" id="218843"/>
    <lineage>
        <taxon>Eukaryota</taxon>
        <taxon>Viridiplantae</taxon>
        <taxon>Streptophyta</taxon>
        <taxon>Embryophyta</taxon>
        <taxon>Tracheophyta</taxon>
        <taxon>Spermatophyta</taxon>
        <taxon>Magnoliopsida</taxon>
        <taxon>eudicotyledons</taxon>
        <taxon>Gunneridae</taxon>
        <taxon>Pentapetalae</taxon>
        <taxon>rosids</taxon>
        <taxon>fabids</taxon>
        <taxon>Malpighiales</taxon>
        <taxon>Passifloraceae</taxon>
        <taxon>Turnera</taxon>
    </lineage>
</organism>
<dbReference type="AlphaFoldDB" id="A0A9Q0JGB6"/>
<dbReference type="Proteomes" id="UP001141552">
    <property type="component" value="Unassembled WGS sequence"/>
</dbReference>
<evidence type="ECO:0000259" key="2">
    <source>
        <dbReference type="Pfam" id="PF26578"/>
    </source>
</evidence>
<dbReference type="InterPro" id="IPR039307">
    <property type="entry name" value="LORELEI-like"/>
</dbReference>
<comment type="caution">
    <text evidence="3">The sequence shown here is derived from an EMBL/GenBank/DDBJ whole genome shotgun (WGS) entry which is preliminary data.</text>
</comment>
<keyword evidence="4" id="KW-1185">Reference proteome</keyword>
<dbReference type="PANTHER" id="PTHR31533">
    <property type="entry name" value="GPI-ANCHORED PROTEIN LLG1-RELATED-RELATED"/>
    <property type="match status" value="1"/>
</dbReference>
<reference evidence="3" key="2">
    <citation type="journal article" date="2023" name="Plants (Basel)">
        <title>Annotation of the Turnera subulata (Passifloraceae) Draft Genome Reveals the S-Locus Evolved after the Divergence of Turneroideae from Passifloroideae in a Stepwise Manner.</title>
        <authorList>
            <person name="Henning P.M."/>
            <person name="Roalson E.H."/>
            <person name="Mir W."/>
            <person name="McCubbin A.G."/>
            <person name="Shore J.S."/>
        </authorList>
    </citation>
    <scope>NUCLEOTIDE SEQUENCE</scope>
    <source>
        <strain evidence="3">F60SS</strain>
    </source>
</reference>
<feature type="domain" description="GPI-anchored protein LLG1-like" evidence="2">
    <location>
        <begin position="51"/>
        <end position="127"/>
    </location>
</feature>
<dbReference type="PANTHER" id="PTHR31533:SF35">
    <property type="entry name" value="GPI-ANCHORED PROTEIN LLG2-RELATED"/>
    <property type="match status" value="1"/>
</dbReference>
<feature type="chain" id="PRO_5040307488" description="GPI-anchored protein LLG1-like domain-containing protein" evidence="1">
    <location>
        <begin position="24"/>
        <end position="163"/>
    </location>
</feature>
<sequence>MGCSNNSWCYFICFFFLAGLATSSSFISNDVLDAHGHSSRNLLQLKKKCTVNFENMNYTIITSRCKGPTYERKSCCDALKYFTCPVVDAINDRESDCAATMFSYINLYGKYPPGLFANQCKENTDGLACDPAEGFVSAAHIAATQSSMLMLTAGLTVFLLGFF</sequence>
<evidence type="ECO:0000256" key="1">
    <source>
        <dbReference type="SAM" id="SignalP"/>
    </source>
</evidence>
<dbReference type="Pfam" id="PF26578">
    <property type="entry name" value="LLG1"/>
    <property type="match status" value="1"/>
</dbReference>